<evidence type="ECO:0000256" key="1">
    <source>
        <dbReference type="SAM" id="MobiDB-lite"/>
    </source>
</evidence>
<keyword evidence="3" id="KW-1185">Reference proteome</keyword>
<evidence type="ECO:0000313" key="2">
    <source>
        <dbReference type="EMBL" id="TEB39142.1"/>
    </source>
</evidence>
<sequence>MGRKMLTNRSAHKSSLITLSSHSVTAHWSKPRCKDDENGGNRKEREQSNVLQNTAQMGFYPDLGNQVQVTFSPKSRLTLSYLFRNICDPDANGQRQIKQNDGPVAAPCFRPCVNKGHSRSLRRAHRHFPPVSPSRRI</sequence>
<gene>
    <name evidence="2" type="ORF">FA13DRAFT_448691</name>
</gene>
<dbReference type="Proteomes" id="UP000298030">
    <property type="component" value="Unassembled WGS sequence"/>
</dbReference>
<accession>A0A4Y7U025</accession>
<organism evidence="2 3">
    <name type="scientific">Coprinellus micaceus</name>
    <name type="common">Glistening ink-cap mushroom</name>
    <name type="synonym">Coprinus micaceus</name>
    <dbReference type="NCBI Taxonomy" id="71717"/>
    <lineage>
        <taxon>Eukaryota</taxon>
        <taxon>Fungi</taxon>
        <taxon>Dikarya</taxon>
        <taxon>Basidiomycota</taxon>
        <taxon>Agaricomycotina</taxon>
        <taxon>Agaricomycetes</taxon>
        <taxon>Agaricomycetidae</taxon>
        <taxon>Agaricales</taxon>
        <taxon>Agaricineae</taxon>
        <taxon>Psathyrellaceae</taxon>
        <taxon>Coprinellus</taxon>
    </lineage>
</organism>
<proteinExistence type="predicted"/>
<dbReference type="AlphaFoldDB" id="A0A4Y7U025"/>
<feature type="region of interest" description="Disordered" evidence="1">
    <location>
        <begin position="27"/>
        <end position="50"/>
    </location>
</feature>
<name>A0A4Y7U025_COPMI</name>
<comment type="caution">
    <text evidence="2">The sequence shown here is derived from an EMBL/GenBank/DDBJ whole genome shotgun (WGS) entry which is preliminary data.</text>
</comment>
<dbReference type="EMBL" id="QPFP01000002">
    <property type="protein sequence ID" value="TEB39142.1"/>
    <property type="molecule type" value="Genomic_DNA"/>
</dbReference>
<evidence type="ECO:0000313" key="3">
    <source>
        <dbReference type="Proteomes" id="UP000298030"/>
    </source>
</evidence>
<protein>
    <submittedName>
        <fullName evidence="2">Uncharacterized protein</fullName>
    </submittedName>
</protein>
<reference evidence="2 3" key="1">
    <citation type="journal article" date="2019" name="Nat. Ecol. Evol.">
        <title>Megaphylogeny resolves global patterns of mushroom evolution.</title>
        <authorList>
            <person name="Varga T."/>
            <person name="Krizsan K."/>
            <person name="Foldi C."/>
            <person name="Dima B."/>
            <person name="Sanchez-Garcia M."/>
            <person name="Sanchez-Ramirez S."/>
            <person name="Szollosi G.J."/>
            <person name="Szarkandi J.G."/>
            <person name="Papp V."/>
            <person name="Albert L."/>
            <person name="Andreopoulos W."/>
            <person name="Angelini C."/>
            <person name="Antonin V."/>
            <person name="Barry K.W."/>
            <person name="Bougher N.L."/>
            <person name="Buchanan P."/>
            <person name="Buyck B."/>
            <person name="Bense V."/>
            <person name="Catcheside P."/>
            <person name="Chovatia M."/>
            <person name="Cooper J."/>
            <person name="Damon W."/>
            <person name="Desjardin D."/>
            <person name="Finy P."/>
            <person name="Geml J."/>
            <person name="Haridas S."/>
            <person name="Hughes K."/>
            <person name="Justo A."/>
            <person name="Karasinski D."/>
            <person name="Kautmanova I."/>
            <person name="Kiss B."/>
            <person name="Kocsube S."/>
            <person name="Kotiranta H."/>
            <person name="LaButti K.M."/>
            <person name="Lechner B.E."/>
            <person name="Liimatainen K."/>
            <person name="Lipzen A."/>
            <person name="Lukacs Z."/>
            <person name="Mihaltcheva S."/>
            <person name="Morgado L.N."/>
            <person name="Niskanen T."/>
            <person name="Noordeloos M.E."/>
            <person name="Ohm R.A."/>
            <person name="Ortiz-Santana B."/>
            <person name="Ovrebo C."/>
            <person name="Racz N."/>
            <person name="Riley R."/>
            <person name="Savchenko A."/>
            <person name="Shiryaev A."/>
            <person name="Soop K."/>
            <person name="Spirin V."/>
            <person name="Szebenyi C."/>
            <person name="Tomsovsky M."/>
            <person name="Tulloss R.E."/>
            <person name="Uehling J."/>
            <person name="Grigoriev I.V."/>
            <person name="Vagvolgyi C."/>
            <person name="Papp T."/>
            <person name="Martin F.M."/>
            <person name="Miettinen O."/>
            <person name="Hibbett D.S."/>
            <person name="Nagy L.G."/>
        </authorList>
    </citation>
    <scope>NUCLEOTIDE SEQUENCE [LARGE SCALE GENOMIC DNA]</scope>
    <source>
        <strain evidence="2 3">FP101781</strain>
    </source>
</reference>
<feature type="compositionally biased region" description="Basic and acidic residues" evidence="1">
    <location>
        <begin position="32"/>
        <end position="47"/>
    </location>
</feature>